<organism evidence="4 5">
    <name type="scientific">Tritrichomonas musculus</name>
    <dbReference type="NCBI Taxonomy" id="1915356"/>
    <lineage>
        <taxon>Eukaryota</taxon>
        <taxon>Metamonada</taxon>
        <taxon>Parabasalia</taxon>
        <taxon>Tritrichomonadida</taxon>
        <taxon>Tritrichomonadidae</taxon>
        <taxon>Tritrichomonas</taxon>
    </lineage>
</organism>
<proteinExistence type="predicted"/>
<dbReference type="InterPro" id="IPR001207">
    <property type="entry name" value="Transposase_mutator"/>
</dbReference>
<reference evidence="4 5" key="1">
    <citation type="submission" date="2024-04" db="EMBL/GenBank/DDBJ databases">
        <title>Tritrichomonas musculus Genome.</title>
        <authorList>
            <person name="Alves-Ferreira E."/>
            <person name="Grigg M."/>
            <person name="Lorenzi H."/>
            <person name="Galac M."/>
        </authorList>
    </citation>
    <scope>NUCLEOTIDE SEQUENCE [LARGE SCALE GENOMIC DNA]</scope>
    <source>
        <strain evidence="4 5">EAF2021</strain>
    </source>
</reference>
<sequence length="653" mass="76139">MEEDEEPLITYFMNKEDMKEFCSKIAGGKCIKCKIRNNGNYYKIFCKETNCSFQITYSPRDSPKYQRGFYLISQSTCLHHQANCPNIISNIQDTKNPKFIAIQILPLFKERFPSLCEIKSAIQCFNGNDFSKSELKYIKKLAKLDFFHDATTTISQLVDSCQNLRNTHNWQFQIEFVDGMIASLILFPPWWNTQAIGLIIRGTEDTQGYAHLFNYVSKVIGDEHITIIVDMAKCIQKAAKESFNHYSFVFCYFHLKQNYLKNIKFTPSEDLWYSLQLFMKGEISYEAFQNNWIKEESYVDIETKGFTYLCKYVHYFTPKPMTHNRGIISSQRIENLNGLMKKHGNSALEMLSQFVAISTRWFEKGSTVTYPHDRFLTYYADDILNKVIQSEFKTTKFDEILHFPLNETECACGLCRDLGIPCPFTIRLLRIKQSHSGNDGTDPMNSSLFNNESLLKLISPEWLVSTHQKAFEPLIERKNDTFHVLPLDEIKDGFNSQHLDIISAKIRWLYQNSPKYKANVDDLLSKAQEEIVFPFFNIKKPKNSEKKRHLSYIEINQKKKTNDEKRDILLKHLDGNKITKASLLALADHLTCTNNDLPKVNKSISKEKLLEWFDANWKIISPMLGVLKNTDQDTYEINENEDDSFFLDNEDDF</sequence>
<gene>
    <name evidence="4" type="ORF">M9Y10_002393</name>
</gene>
<accession>A0ABR2L9N7</accession>
<comment type="caution">
    <text evidence="4">The sequence shown here is derived from an EMBL/GenBank/DDBJ whole genome shotgun (WGS) entry which is preliminary data.</text>
</comment>
<dbReference type="Proteomes" id="UP001470230">
    <property type="component" value="Unassembled WGS sequence"/>
</dbReference>
<keyword evidence="1" id="KW-0815">Transposition</keyword>
<evidence type="ECO:0008006" key="6">
    <source>
        <dbReference type="Google" id="ProtNLM"/>
    </source>
</evidence>
<dbReference type="Pfam" id="PF00872">
    <property type="entry name" value="Transposase_mut"/>
    <property type="match status" value="1"/>
</dbReference>
<dbReference type="EMBL" id="JAPFFF010000001">
    <property type="protein sequence ID" value="KAK8900070.1"/>
    <property type="molecule type" value="Genomic_DNA"/>
</dbReference>
<evidence type="ECO:0000256" key="3">
    <source>
        <dbReference type="ARBA" id="ARBA00023172"/>
    </source>
</evidence>
<keyword evidence="3" id="KW-0233">DNA recombination</keyword>
<evidence type="ECO:0000256" key="1">
    <source>
        <dbReference type="ARBA" id="ARBA00022578"/>
    </source>
</evidence>
<protein>
    <recommendedName>
        <fullName evidence="6">MULE transposase domain-containing protein</fullName>
    </recommendedName>
</protein>
<name>A0ABR2L9N7_9EUKA</name>
<keyword evidence="5" id="KW-1185">Reference proteome</keyword>
<evidence type="ECO:0000313" key="4">
    <source>
        <dbReference type="EMBL" id="KAK8900070.1"/>
    </source>
</evidence>
<evidence type="ECO:0000313" key="5">
    <source>
        <dbReference type="Proteomes" id="UP001470230"/>
    </source>
</evidence>
<evidence type="ECO:0000256" key="2">
    <source>
        <dbReference type="ARBA" id="ARBA00023125"/>
    </source>
</evidence>
<keyword evidence="2" id="KW-0238">DNA-binding</keyword>